<keyword evidence="7" id="KW-0539">Nucleus</keyword>
<evidence type="ECO:0000256" key="1">
    <source>
        <dbReference type="ARBA" id="ARBA00004123"/>
    </source>
</evidence>
<accession>A0A668SG46</accession>
<feature type="region of interest" description="Disordered" evidence="8">
    <location>
        <begin position="202"/>
        <end position="221"/>
    </location>
</feature>
<dbReference type="GO" id="GO:0005634">
    <property type="term" value="C:nucleus"/>
    <property type="evidence" value="ECO:0007669"/>
    <property type="project" value="UniProtKB-SubCell"/>
</dbReference>
<dbReference type="GO" id="GO:0048593">
    <property type="term" value="P:camera-type eye morphogenesis"/>
    <property type="evidence" value="ECO:0007669"/>
    <property type="project" value="UniProtKB-ARBA"/>
</dbReference>
<dbReference type="FunFam" id="1.10.10.10:FF:000013">
    <property type="entry name" value="Paired box 8 isoform 1"/>
    <property type="match status" value="1"/>
</dbReference>
<keyword evidence="2" id="KW-0217">Developmental protein</keyword>
<dbReference type="PRINTS" id="PR00027">
    <property type="entry name" value="PAIREDBOX"/>
</dbReference>
<dbReference type="InterPro" id="IPR036388">
    <property type="entry name" value="WH-like_DNA-bd_sf"/>
</dbReference>
<dbReference type="GO" id="GO:0009952">
    <property type="term" value="P:anterior/posterior pattern specification"/>
    <property type="evidence" value="ECO:0007669"/>
    <property type="project" value="UniProtKB-ARBA"/>
</dbReference>
<dbReference type="InterPro" id="IPR009057">
    <property type="entry name" value="Homeodomain-like_sf"/>
</dbReference>
<keyword evidence="12" id="KW-1185">Reference proteome</keyword>
<dbReference type="PROSITE" id="PS51057">
    <property type="entry name" value="PAIRED_2"/>
    <property type="match status" value="1"/>
</dbReference>
<keyword evidence="3" id="KW-0563">Paired box</keyword>
<organism evidence="11 12">
    <name type="scientific">Oreochromis aureus</name>
    <name type="common">Israeli tilapia</name>
    <name type="synonym">Chromis aureus</name>
    <dbReference type="NCBI Taxonomy" id="47969"/>
    <lineage>
        <taxon>Eukaryota</taxon>
        <taxon>Metazoa</taxon>
        <taxon>Chordata</taxon>
        <taxon>Craniata</taxon>
        <taxon>Vertebrata</taxon>
        <taxon>Euteleostomi</taxon>
        <taxon>Actinopterygii</taxon>
        <taxon>Neopterygii</taxon>
        <taxon>Teleostei</taxon>
        <taxon>Neoteleostei</taxon>
        <taxon>Acanthomorphata</taxon>
        <taxon>Ovalentaria</taxon>
        <taxon>Cichlomorphae</taxon>
        <taxon>Cichliformes</taxon>
        <taxon>Cichlidae</taxon>
        <taxon>African cichlids</taxon>
        <taxon>Pseudocrenilabrinae</taxon>
        <taxon>Oreochromini</taxon>
        <taxon>Oreochromis</taxon>
    </lineage>
</organism>
<keyword evidence="4" id="KW-0805">Transcription regulation</keyword>
<dbReference type="SMART" id="SM00351">
    <property type="entry name" value="PAX"/>
    <property type="match status" value="1"/>
</dbReference>
<dbReference type="GO" id="GO:0030902">
    <property type="term" value="P:hindbrain development"/>
    <property type="evidence" value="ECO:0007669"/>
    <property type="project" value="UniProtKB-ARBA"/>
</dbReference>
<evidence type="ECO:0000313" key="11">
    <source>
        <dbReference type="Ensembl" id="ENSOABP00000013478.1"/>
    </source>
</evidence>
<feature type="compositionally biased region" description="Basic and acidic residues" evidence="8">
    <location>
        <begin position="391"/>
        <end position="400"/>
    </location>
</feature>
<dbReference type="PANTHER" id="PTHR45636">
    <property type="entry name" value="PAIRED BOX PROTEIN PAX-6-RELATED-RELATED"/>
    <property type="match status" value="1"/>
</dbReference>
<evidence type="ECO:0000256" key="4">
    <source>
        <dbReference type="ARBA" id="ARBA00023015"/>
    </source>
</evidence>
<dbReference type="GO" id="GO:0000981">
    <property type="term" value="F:DNA-binding transcription factor activity, RNA polymerase II-specific"/>
    <property type="evidence" value="ECO:0007669"/>
    <property type="project" value="TreeGrafter"/>
</dbReference>
<comment type="subcellular location">
    <subcellularLocation>
        <location evidence="1">Nucleus</location>
    </subcellularLocation>
</comment>
<dbReference type="InterPro" id="IPR001523">
    <property type="entry name" value="Paired_dom"/>
</dbReference>
<feature type="region of interest" description="Disordered" evidence="8">
    <location>
        <begin position="374"/>
        <end position="400"/>
    </location>
</feature>
<dbReference type="InterPro" id="IPR043565">
    <property type="entry name" value="PAX_fam"/>
</dbReference>
<reference evidence="11" key="2">
    <citation type="submission" date="2025-09" db="UniProtKB">
        <authorList>
            <consortium name="Ensembl"/>
        </authorList>
    </citation>
    <scope>IDENTIFICATION</scope>
</reference>
<evidence type="ECO:0000256" key="6">
    <source>
        <dbReference type="ARBA" id="ARBA00023163"/>
    </source>
</evidence>
<gene>
    <name evidence="11" type="primary">PAX5</name>
</gene>
<dbReference type="Proteomes" id="UP000472276">
    <property type="component" value="Unassembled WGS sequence"/>
</dbReference>
<protein>
    <recommendedName>
        <fullName evidence="10">Paired domain-containing protein</fullName>
    </recommendedName>
</protein>
<evidence type="ECO:0000256" key="9">
    <source>
        <dbReference type="SAM" id="SignalP"/>
    </source>
</evidence>
<keyword evidence="6" id="KW-0804">Transcription</keyword>
<keyword evidence="5" id="KW-0238">DNA-binding</keyword>
<dbReference type="GO" id="GO:0000978">
    <property type="term" value="F:RNA polymerase II cis-regulatory region sequence-specific DNA binding"/>
    <property type="evidence" value="ECO:0007669"/>
    <property type="project" value="TreeGrafter"/>
</dbReference>
<dbReference type="Pfam" id="PF00292">
    <property type="entry name" value="PAX"/>
    <property type="match status" value="1"/>
</dbReference>
<evidence type="ECO:0000256" key="2">
    <source>
        <dbReference type="ARBA" id="ARBA00022473"/>
    </source>
</evidence>
<dbReference type="Ensembl" id="ENSOABT00000013918.2">
    <property type="protein sequence ID" value="ENSOABP00000013478.1"/>
    <property type="gene ID" value="ENSOABG00000006761.2"/>
</dbReference>
<reference evidence="11" key="1">
    <citation type="submission" date="2025-08" db="UniProtKB">
        <authorList>
            <consortium name="Ensembl"/>
        </authorList>
    </citation>
    <scope>IDENTIFICATION</scope>
</reference>
<dbReference type="Gene3D" id="1.10.10.10">
    <property type="entry name" value="Winged helix-like DNA-binding domain superfamily/Winged helix DNA-binding domain"/>
    <property type="match status" value="2"/>
</dbReference>
<evidence type="ECO:0000256" key="3">
    <source>
        <dbReference type="ARBA" id="ARBA00022724"/>
    </source>
</evidence>
<sequence length="400" mass="42718">MHFFLLFLIGFLPISNSHSLLGHGGVNQLGGVFVNGRPLPDVVRQRIVELAHQGVRPCDISRQLRVSHGCVSKILGRYYETGSIRPGVIGGSKPKVATPKVVDKIADYKRQNPTMFAWEIRDRLLAERVCDNDSVPSVSSINRIIRTKVQQQPGQTGSVSAHNLATSVPATQVSAVTSDSAGSSYSISGILGISSAADVGKRKRDEGLQESPLANGHGHSGRDFLRKQMRGELFSPQQIETSDYSAMASLAGGLDEMKNSLANPGTGAELGASVSGPQSYSLVPGRDLASTTLPGYPPHVPPTGQGSYSTPSLTGMVPGGDFSGSPYSHPQYSTYNESWRFPNPSLLVFQQDYGSLLGTEIGCSSSLFTSQAGQMQGRWRKTNEAGAGRASDTKERIRNG</sequence>
<dbReference type="Pfam" id="PF12403">
    <property type="entry name" value="Pax2_C"/>
    <property type="match status" value="1"/>
</dbReference>
<dbReference type="FunFam" id="1.10.10.10:FF:000003">
    <property type="entry name" value="Paired box protein Pax-6"/>
    <property type="match status" value="1"/>
</dbReference>
<dbReference type="InterPro" id="IPR043182">
    <property type="entry name" value="PAIRED_DNA-bd_dom"/>
</dbReference>
<evidence type="ECO:0000256" key="5">
    <source>
        <dbReference type="ARBA" id="ARBA00023125"/>
    </source>
</evidence>
<keyword evidence="9" id="KW-0732">Signal</keyword>
<dbReference type="AlphaFoldDB" id="A0A668SG46"/>
<evidence type="ECO:0000313" key="12">
    <source>
        <dbReference type="Proteomes" id="UP000472276"/>
    </source>
</evidence>
<dbReference type="PROSITE" id="PS00034">
    <property type="entry name" value="PAIRED_1"/>
    <property type="match status" value="1"/>
</dbReference>
<proteinExistence type="predicted"/>
<feature type="signal peptide" evidence="9">
    <location>
        <begin position="1"/>
        <end position="17"/>
    </location>
</feature>
<dbReference type="PANTHER" id="PTHR45636:SF20">
    <property type="entry name" value="PAIRED BOX PROTEIN PAX-5"/>
    <property type="match status" value="1"/>
</dbReference>
<evidence type="ECO:0000256" key="8">
    <source>
        <dbReference type="SAM" id="MobiDB-lite"/>
    </source>
</evidence>
<name>A0A668SG46_OREAU</name>
<evidence type="ECO:0000259" key="10">
    <source>
        <dbReference type="PROSITE" id="PS51057"/>
    </source>
</evidence>
<dbReference type="SUPFAM" id="SSF46689">
    <property type="entry name" value="Homeodomain-like"/>
    <property type="match status" value="1"/>
</dbReference>
<dbReference type="CDD" id="cd00131">
    <property type="entry name" value="PAX"/>
    <property type="match status" value="1"/>
</dbReference>
<evidence type="ECO:0000256" key="7">
    <source>
        <dbReference type="ARBA" id="ARBA00023242"/>
    </source>
</evidence>
<feature type="chain" id="PRO_5025356405" description="Paired domain-containing protein" evidence="9">
    <location>
        <begin position="18"/>
        <end position="400"/>
    </location>
</feature>
<dbReference type="InterPro" id="IPR022130">
    <property type="entry name" value="Pax2_C"/>
</dbReference>
<feature type="domain" description="Paired" evidence="10">
    <location>
        <begin position="22"/>
        <end position="148"/>
    </location>
</feature>